<proteinExistence type="predicted"/>
<evidence type="ECO:0000313" key="2">
    <source>
        <dbReference type="EMBL" id="MFB9629564.1"/>
    </source>
</evidence>
<comment type="caution">
    <text evidence="2">The sequence shown here is derived from an EMBL/GenBank/DDBJ whole genome shotgun (WGS) entry which is preliminary data.</text>
</comment>
<dbReference type="Proteomes" id="UP001589532">
    <property type="component" value="Unassembled WGS sequence"/>
</dbReference>
<sequence length="76" mass="8198">MGTIKVHEFTTIDGVIDTPTWTFDYGFTPALGEAIGAITGSCSVALGAGARLFPEGRRGRRWPSPDARASTTEWRI</sequence>
<accession>A0ABV5SD00</accession>
<name>A0ABV5SD00_9ACTN</name>
<gene>
    <name evidence="2" type="ORF">ACFFSA_41385</name>
</gene>
<reference evidence="2 3" key="1">
    <citation type="submission" date="2024-09" db="EMBL/GenBank/DDBJ databases">
        <authorList>
            <person name="Sun Q."/>
            <person name="Mori K."/>
        </authorList>
    </citation>
    <scope>NUCLEOTIDE SEQUENCE [LARGE SCALE GENOMIC DNA]</scope>
    <source>
        <strain evidence="2 3">JCM 3143</strain>
    </source>
</reference>
<organism evidence="2 3">
    <name type="scientific">Nonomuraea helvata</name>
    <dbReference type="NCBI Taxonomy" id="37484"/>
    <lineage>
        <taxon>Bacteria</taxon>
        <taxon>Bacillati</taxon>
        <taxon>Actinomycetota</taxon>
        <taxon>Actinomycetes</taxon>
        <taxon>Streptosporangiales</taxon>
        <taxon>Streptosporangiaceae</taxon>
        <taxon>Nonomuraea</taxon>
    </lineage>
</organism>
<feature type="region of interest" description="Disordered" evidence="1">
    <location>
        <begin position="57"/>
        <end position="76"/>
    </location>
</feature>
<keyword evidence="3" id="KW-1185">Reference proteome</keyword>
<dbReference type="RefSeq" id="WP_344989959.1">
    <property type="nucleotide sequence ID" value="NZ_BAAAXV010000005.1"/>
</dbReference>
<protein>
    <submittedName>
        <fullName evidence="2">Uncharacterized protein</fullName>
    </submittedName>
</protein>
<evidence type="ECO:0000256" key="1">
    <source>
        <dbReference type="SAM" id="MobiDB-lite"/>
    </source>
</evidence>
<dbReference type="EMBL" id="JBHMBW010000062">
    <property type="protein sequence ID" value="MFB9629564.1"/>
    <property type="molecule type" value="Genomic_DNA"/>
</dbReference>
<evidence type="ECO:0000313" key="3">
    <source>
        <dbReference type="Proteomes" id="UP001589532"/>
    </source>
</evidence>